<evidence type="ECO:0000256" key="3">
    <source>
        <dbReference type="PIRNR" id="PIRNR006223"/>
    </source>
</evidence>
<dbReference type="InterPro" id="IPR007453">
    <property type="entry name" value="DsrC/TusE"/>
</dbReference>
<dbReference type="Pfam" id="PF04358">
    <property type="entry name" value="DsrC"/>
    <property type="match status" value="1"/>
</dbReference>
<comment type="function">
    <text evidence="3">Part of a sulfur-relay system.</text>
</comment>
<comment type="caution">
    <text evidence="5">The sequence shown here is derived from an EMBL/GenBank/DDBJ whole genome shotgun (WGS) entry which is preliminary data.</text>
</comment>
<dbReference type="Gene3D" id="1.10.10.370">
    <property type="entry name" value="DsrC-like protein, C-terminal domain"/>
    <property type="match status" value="1"/>
</dbReference>
<dbReference type="PANTHER" id="PTHR37010">
    <property type="entry name" value="SULFURTRANSFERASE TUSE"/>
    <property type="match status" value="1"/>
</dbReference>
<dbReference type="RefSeq" id="WP_193909759.1">
    <property type="nucleotide sequence ID" value="NZ_PRDL01000001.1"/>
</dbReference>
<dbReference type="GO" id="GO:0002143">
    <property type="term" value="P:tRNA wobble position uridine thiolation"/>
    <property type="evidence" value="ECO:0007669"/>
    <property type="project" value="TreeGrafter"/>
</dbReference>
<keyword evidence="3" id="KW-0808">Transferase</keyword>
<feature type="active site" description="Cysteine persulfide intermediate" evidence="4">
    <location>
        <position position="108"/>
    </location>
</feature>
<proteinExistence type="inferred from homology"/>
<evidence type="ECO:0000256" key="2">
    <source>
        <dbReference type="ARBA" id="ARBA00022490"/>
    </source>
</evidence>
<sequence length="109" mass="12118">MPDTLLTNIETDKDGFLKNLSDWSATAASDLAASEKVVLTDAHWEMIYLLQNFYREFQISPSMRALVKYTALKLGKDKGNSIYLLELFPPSPARVASKIAGLPRPANCL</sequence>
<evidence type="ECO:0000313" key="5">
    <source>
        <dbReference type="EMBL" id="MBE8717737.1"/>
    </source>
</evidence>
<dbReference type="EMBL" id="PRDL01000001">
    <property type="protein sequence ID" value="MBE8717737.1"/>
    <property type="molecule type" value="Genomic_DNA"/>
</dbReference>
<keyword evidence="2" id="KW-0963">Cytoplasm</keyword>
<keyword evidence="6" id="KW-1185">Reference proteome</keyword>
<comment type="similarity">
    <text evidence="3">Belongs to the dsrC/tusE family.</text>
</comment>
<dbReference type="NCBIfam" id="TIGR03342">
    <property type="entry name" value="dsrC_tusE_dsvC"/>
    <property type="match status" value="1"/>
</dbReference>
<dbReference type="SUPFAM" id="SSF69721">
    <property type="entry name" value="DsrC, the gamma subunit of dissimilatory sulfite reductase"/>
    <property type="match status" value="1"/>
</dbReference>
<organism evidence="5 6">
    <name type="scientific">Cellvibrio polysaccharolyticus</name>
    <dbReference type="NCBI Taxonomy" id="2082724"/>
    <lineage>
        <taxon>Bacteria</taxon>
        <taxon>Pseudomonadati</taxon>
        <taxon>Pseudomonadota</taxon>
        <taxon>Gammaproteobacteria</taxon>
        <taxon>Cellvibrionales</taxon>
        <taxon>Cellvibrionaceae</taxon>
        <taxon>Cellvibrio</taxon>
    </lineage>
</organism>
<gene>
    <name evidence="5" type="primary">tusE</name>
    <name evidence="5" type="ORF">C4F51_11140</name>
</gene>
<evidence type="ECO:0000256" key="4">
    <source>
        <dbReference type="PIRSR" id="PIRSR006223-50"/>
    </source>
</evidence>
<dbReference type="GO" id="GO:0016740">
    <property type="term" value="F:transferase activity"/>
    <property type="evidence" value="ECO:0007669"/>
    <property type="project" value="UniProtKB-KW"/>
</dbReference>
<dbReference type="Proteomes" id="UP000652567">
    <property type="component" value="Unassembled WGS sequence"/>
</dbReference>
<dbReference type="InterPro" id="IPR042072">
    <property type="entry name" value="DsrC-like_C"/>
</dbReference>
<dbReference type="PANTHER" id="PTHR37010:SF1">
    <property type="entry name" value="SULFURTRANSFERASE TUSE"/>
    <property type="match status" value="1"/>
</dbReference>
<dbReference type="GO" id="GO:0097163">
    <property type="term" value="F:sulfur carrier activity"/>
    <property type="evidence" value="ECO:0007669"/>
    <property type="project" value="TreeGrafter"/>
</dbReference>
<dbReference type="PIRSF" id="PIRSF006223">
    <property type="entry name" value="DsrC_TusE"/>
    <property type="match status" value="1"/>
</dbReference>
<name>A0A928V6U8_9GAMM</name>
<evidence type="ECO:0000313" key="6">
    <source>
        <dbReference type="Proteomes" id="UP000652567"/>
    </source>
</evidence>
<dbReference type="InterPro" id="IPR025526">
    <property type="entry name" value="DsrC-like_dom_sf"/>
</dbReference>
<dbReference type="GO" id="GO:0005737">
    <property type="term" value="C:cytoplasm"/>
    <property type="evidence" value="ECO:0007669"/>
    <property type="project" value="UniProtKB-SubCell"/>
</dbReference>
<dbReference type="EC" id="2.8.1.-" evidence="3"/>
<dbReference type="AlphaFoldDB" id="A0A928V6U8"/>
<evidence type="ECO:0000256" key="1">
    <source>
        <dbReference type="ARBA" id="ARBA00004496"/>
    </source>
</evidence>
<protein>
    <recommendedName>
        <fullName evidence="3">Sulfurtransferase</fullName>
        <ecNumber evidence="3">2.8.1.-</ecNumber>
    </recommendedName>
</protein>
<reference evidence="5" key="1">
    <citation type="submission" date="2018-07" db="EMBL/GenBank/DDBJ databases">
        <title>Genome assembly of strain Ka43.</title>
        <authorList>
            <person name="Kukolya J."/>
            <person name="Nagy I."/>
            <person name="Horvath B."/>
            <person name="Toth A."/>
        </authorList>
    </citation>
    <scope>NUCLEOTIDE SEQUENCE</scope>
    <source>
        <strain evidence="5">KB43</strain>
    </source>
</reference>
<dbReference type="InterPro" id="IPR043163">
    <property type="entry name" value="DsrC-like_N"/>
</dbReference>
<comment type="subcellular location">
    <subcellularLocation>
        <location evidence="1">Cytoplasm</location>
    </subcellularLocation>
</comment>
<dbReference type="Gene3D" id="3.30.1420.10">
    <property type="match status" value="1"/>
</dbReference>
<accession>A0A928V6U8</accession>